<reference evidence="1" key="1">
    <citation type="submission" date="2023-01" db="EMBL/GenBank/DDBJ databases">
        <authorList>
            <person name="Van Ghelder C."/>
            <person name="Rancurel C."/>
        </authorList>
    </citation>
    <scope>NUCLEOTIDE SEQUENCE</scope>
    <source>
        <strain evidence="1">CNCM I-4278</strain>
    </source>
</reference>
<gene>
    <name evidence="1" type="ORF">PDIGIT_LOCUS14083</name>
</gene>
<protein>
    <submittedName>
        <fullName evidence="1">Uncharacterized protein</fullName>
    </submittedName>
</protein>
<dbReference type="AlphaFoldDB" id="A0A9W4XYZ1"/>
<dbReference type="EMBL" id="CAOQHR010000011">
    <property type="protein sequence ID" value="CAI6340897.1"/>
    <property type="molecule type" value="Genomic_DNA"/>
</dbReference>
<name>A0A9W4XYZ1_9PLEO</name>
<evidence type="ECO:0000313" key="1">
    <source>
        <dbReference type="EMBL" id="CAI6340897.1"/>
    </source>
</evidence>
<proteinExistence type="predicted"/>
<dbReference type="Proteomes" id="UP001152607">
    <property type="component" value="Unassembled WGS sequence"/>
</dbReference>
<accession>A0A9W4XYZ1</accession>
<comment type="caution">
    <text evidence="1">The sequence shown here is derived from an EMBL/GenBank/DDBJ whole genome shotgun (WGS) entry which is preliminary data.</text>
</comment>
<organism evidence="1 2">
    <name type="scientific">Periconia digitata</name>
    <dbReference type="NCBI Taxonomy" id="1303443"/>
    <lineage>
        <taxon>Eukaryota</taxon>
        <taxon>Fungi</taxon>
        <taxon>Dikarya</taxon>
        <taxon>Ascomycota</taxon>
        <taxon>Pezizomycotina</taxon>
        <taxon>Dothideomycetes</taxon>
        <taxon>Pleosporomycetidae</taxon>
        <taxon>Pleosporales</taxon>
        <taxon>Massarineae</taxon>
        <taxon>Periconiaceae</taxon>
        <taxon>Periconia</taxon>
    </lineage>
</organism>
<keyword evidence="2" id="KW-1185">Reference proteome</keyword>
<sequence length="101" mass="11703">MEHKGTLSSNQPEYRTIISPLVWKTWDLGWRFLLIGPRNISGHIKTFFSCGNITNPDGLFSILRSEKLAFSQHLRYCKTLSGNRFQVICIYEQPHNPHNPC</sequence>
<evidence type="ECO:0000313" key="2">
    <source>
        <dbReference type="Proteomes" id="UP001152607"/>
    </source>
</evidence>